<dbReference type="RefSeq" id="WP_231813528.1">
    <property type="nucleotide sequence ID" value="NZ_JAJOZR010000005.1"/>
</dbReference>
<keyword evidence="3" id="KW-1185">Reference proteome</keyword>
<name>A0A9X1NQ56_9HYPH</name>
<dbReference type="EMBL" id="JAJOZR010000005">
    <property type="protein sequence ID" value="MCD7109127.1"/>
    <property type="molecule type" value="Genomic_DNA"/>
</dbReference>
<evidence type="ECO:0000313" key="2">
    <source>
        <dbReference type="EMBL" id="MCD7109127.1"/>
    </source>
</evidence>
<feature type="transmembrane region" description="Helical" evidence="1">
    <location>
        <begin position="32"/>
        <end position="56"/>
    </location>
</feature>
<organism evidence="2 3">
    <name type="scientific">Rhizobium quercicola</name>
    <dbReference type="NCBI Taxonomy" id="2901226"/>
    <lineage>
        <taxon>Bacteria</taxon>
        <taxon>Pseudomonadati</taxon>
        <taxon>Pseudomonadota</taxon>
        <taxon>Alphaproteobacteria</taxon>
        <taxon>Hyphomicrobiales</taxon>
        <taxon>Rhizobiaceae</taxon>
        <taxon>Rhizobium/Agrobacterium group</taxon>
        <taxon>Rhizobium</taxon>
    </lineage>
</organism>
<comment type="caution">
    <text evidence="2">The sequence shown here is derived from an EMBL/GenBank/DDBJ whole genome shotgun (WGS) entry which is preliminary data.</text>
</comment>
<dbReference type="Proteomes" id="UP001139089">
    <property type="component" value="Unassembled WGS sequence"/>
</dbReference>
<proteinExistence type="predicted"/>
<evidence type="ECO:0000313" key="3">
    <source>
        <dbReference type="Proteomes" id="UP001139089"/>
    </source>
</evidence>
<keyword evidence="1" id="KW-0812">Transmembrane</keyword>
<keyword evidence="1" id="KW-0472">Membrane</keyword>
<gene>
    <name evidence="2" type="ORF">LRX75_08730</name>
</gene>
<protein>
    <submittedName>
        <fullName evidence="2">Uncharacterized protein</fullName>
    </submittedName>
</protein>
<reference evidence="2" key="1">
    <citation type="submission" date="2021-12" db="EMBL/GenBank/DDBJ databases">
        <authorList>
            <person name="Li Y."/>
        </authorList>
    </citation>
    <scope>NUCLEOTIDE SEQUENCE</scope>
    <source>
        <strain evidence="2">DKSPLA3</strain>
    </source>
</reference>
<dbReference type="AlphaFoldDB" id="A0A9X1NQ56"/>
<sequence>MPAWIFSCEFSLLGWAARRPDEVSRFAPTLRILALAVAVLLSLAAWALIIAFIVWLMP</sequence>
<accession>A0A9X1NQ56</accession>
<evidence type="ECO:0000256" key="1">
    <source>
        <dbReference type="SAM" id="Phobius"/>
    </source>
</evidence>
<keyword evidence="1" id="KW-1133">Transmembrane helix</keyword>